<organism evidence="2 3">
    <name type="scientific">Phialemonium thermophilum</name>
    <dbReference type="NCBI Taxonomy" id="223376"/>
    <lineage>
        <taxon>Eukaryota</taxon>
        <taxon>Fungi</taxon>
        <taxon>Dikarya</taxon>
        <taxon>Ascomycota</taxon>
        <taxon>Pezizomycotina</taxon>
        <taxon>Sordariomycetes</taxon>
        <taxon>Sordariomycetidae</taxon>
        <taxon>Cephalothecales</taxon>
        <taxon>Cephalothecaceae</taxon>
        <taxon>Phialemonium</taxon>
    </lineage>
</organism>
<dbReference type="Proteomes" id="UP001586593">
    <property type="component" value="Unassembled WGS sequence"/>
</dbReference>
<feature type="compositionally biased region" description="Polar residues" evidence="1">
    <location>
        <begin position="10"/>
        <end position="20"/>
    </location>
</feature>
<reference evidence="2 3" key="1">
    <citation type="journal article" date="2024" name="Commun. Biol.">
        <title>Comparative genomic analysis of thermophilic fungi reveals convergent evolutionary adaptations and gene losses.</title>
        <authorList>
            <person name="Steindorff A.S."/>
            <person name="Aguilar-Pontes M.V."/>
            <person name="Robinson A.J."/>
            <person name="Andreopoulos B."/>
            <person name="LaButti K."/>
            <person name="Kuo A."/>
            <person name="Mondo S."/>
            <person name="Riley R."/>
            <person name="Otillar R."/>
            <person name="Haridas S."/>
            <person name="Lipzen A."/>
            <person name="Grimwood J."/>
            <person name="Schmutz J."/>
            <person name="Clum A."/>
            <person name="Reid I.D."/>
            <person name="Moisan M.C."/>
            <person name="Butler G."/>
            <person name="Nguyen T.T.M."/>
            <person name="Dewar K."/>
            <person name="Conant G."/>
            <person name="Drula E."/>
            <person name="Henrissat B."/>
            <person name="Hansel C."/>
            <person name="Singer S."/>
            <person name="Hutchinson M.I."/>
            <person name="de Vries R.P."/>
            <person name="Natvig D.O."/>
            <person name="Powell A.J."/>
            <person name="Tsang A."/>
            <person name="Grigoriev I.V."/>
        </authorList>
    </citation>
    <scope>NUCLEOTIDE SEQUENCE [LARGE SCALE GENOMIC DNA]</scope>
    <source>
        <strain evidence="2 3">ATCC 24622</strain>
    </source>
</reference>
<evidence type="ECO:0000256" key="1">
    <source>
        <dbReference type="SAM" id="MobiDB-lite"/>
    </source>
</evidence>
<accession>A0ABR3W536</accession>
<evidence type="ECO:0000313" key="2">
    <source>
        <dbReference type="EMBL" id="KAL1853283.1"/>
    </source>
</evidence>
<keyword evidence="3" id="KW-1185">Reference proteome</keyword>
<name>A0ABR3W536_9PEZI</name>
<evidence type="ECO:0000313" key="3">
    <source>
        <dbReference type="Proteomes" id="UP001586593"/>
    </source>
</evidence>
<comment type="caution">
    <text evidence="2">The sequence shown here is derived from an EMBL/GenBank/DDBJ whole genome shotgun (WGS) entry which is preliminary data.</text>
</comment>
<gene>
    <name evidence="2" type="ORF">VTK73DRAFT_9015</name>
</gene>
<sequence length="74" mass="8520">MRTDPAFEGQLQNQRPTNEWSPPFGLSTVPCASRKRACVERARKRDSRPSGRFGRCLDKVTSTWTLVDSGRRYF</sequence>
<proteinExistence type="predicted"/>
<feature type="region of interest" description="Disordered" evidence="1">
    <location>
        <begin position="1"/>
        <end position="26"/>
    </location>
</feature>
<protein>
    <submittedName>
        <fullName evidence="2">Uncharacterized protein</fullName>
    </submittedName>
</protein>
<dbReference type="EMBL" id="JAZHXJ010000704">
    <property type="protein sequence ID" value="KAL1853283.1"/>
    <property type="molecule type" value="Genomic_DNA"/>
</dbReference>